<dbReference type="CDD" id="cd03257">
    <property type="entry name" value="ABC_NikE_OppD_transporters"/>
    <property type="match status" value="1"/>
</dbReference>
<dbReference type="PANTHER" id="PTHR43776">
    <property type="entry name" value="TRANSPORT ATP-BINDING PROTEIN"/>
    <property type="match status" value="1"/>
</dbReference>
<dbReference type="OrthoDB" id="5170605at2"/>
<keyword evidence="2" id="KW-0813">Transport</keyword>
<dbReference type="RefSeq" id="WP_075131084.1">
    <property type="nucleotide sequence ID" value="NZ_MSIF01000001.1"/>
</dbReference>
<dbReference type="PROSITE" id="PS50893">
    <property type="entry name" value="ABC_TRANSPORTER_2"/>
    <property type="match status" value="1"/>
</dbReference>
<dbReference type="Gene3D" id="3.40.50.300">
    <property type="entry name" value="P-loop containing nucleotide triphosphate hydrolases"/>
    <property type="match status" value="1"/>
</dbReference>
<evidence type="ECO:0000313" key="6">
    <source>
        <dbReference type="EMBL" id="OLF14137.1"/>
    </source>
</evidence>
<accession>A0A7Z1B1M4</accession>
<evidence type="ECO:0000256" key="1">
    <source>
        <dbReference type="ARBA" id="ARBA00005417"/>
    </source>
</evidence>
<dbReference type="PANTHER" id="PTHR43776:SF7">
    <property type="entry name" value="D,D-DIPEPTIDE TRANSPORT ATP-BINDING PROTEIN DDPF-RELATED"/>
    <property type="match status" value="1"/>
</dbReference>
<sequence>MTEQPVLELVDLVAGYRTRRGVFGRRGLIRAVDGVNLTVGAGETVCLVGESGCGKSTVARSVVNLLAPVSGEVRFAGRSLASMDRRELRAMRREVQLVFQDPYASLNPRMTVRELITEAWRIHPGIVARERWDAEVAELLERVGLNPAHAARHPHQFSGGQRQRICIARALSVRPRLIVCDEAVSALDVSIQAQILALLGKLRDELGVAYLFITHDLGVVRHFADRVAVMHLGTVVETGATEQIYSSPAHPYTQALLSAAPSVDDWRDRGGEEIVLRGDVPSPARPPAGCRFHTRCWRAEQRCDTEVPALEERGVGHPVACHYASVATGLDGLGIADPAR</sequence>
<evidence type="ECO:0000313" key="7">
    <source>
        <dbReference type="Proteomes" id="UP000185696"/>
    </source>
</evidence>
<keyword evidence="3" id="KW-0547">Nucleotide-binding</keyword>
<evidence type="ECO:0000256" key="4">
    <source>
        <dbReference type="ARBA" id="ARBA00022840"/>
    </source>
</evidence>
<dbReference type="GO" id="GO:0005524">
    <property type="term" value="F:ATP binding"/>
    <property type="evidence" value="ECO:0007669"/>
    <property type="project" value="UniProtKB-KW"/>
</dbReference>
<feature type="domain" description="ABC transporter" evidence="5">
    <location>
        <begin position="7"/>
        <end position="257"/>
    </location>
</feature>
<keyword evidence="4 6" id="KW-0067">ATP-binding</keyword>
<dbReference type="InterPro" id="IPR050319">
    <property type="entry name" value="ABC_transp_ATP-bind"/>
</dbReference>
<dbReference type="Proteomes" id="UP000185696">
    <property type="component" value="Unassembled WGS sequence"/>
</dbReference>
<dbReference type="SMART" id="SM00382">
    <property type="entry name" value="AAA"/>
    <property type="match status" value="1"/>
</dbReference>
<proteinExistence type="inferred from homology"/>
<dbReference type="SUPFAM" id="SSF52540">
    <property type="entry name" value="P-loop containing nucleoside triphosphate hydrolases"/>
    <property type="match status" value="1"/>
</dbReference>
<organism evidence="6 7">
    <name type="scientific">Actinophytocola xinjiangensis</name>
    <dbReference type="NCBI Taxonomy" id="485602"/>
    <lineage>
        <taxon>Bacteria</taxon>
        <taxon>Bacillati</taxon>
        <taxon>Actinomycetota</taxon>
        <taxon>Actinomycetes</taxon>
        <taxon>Pseudonocardiales</taxon>
        <taxon>Pseudonocardiaceae</taxon>
    </lineage>
</organism>
<dbReference type="AlphaFoldDB" id="A0A7Z1B1M4"/>
<dbReference type="NCBIfam" id="TIGR01727">
    <property type="entry name" value="oligo_HPY"/>
    <property type="match status" value="1"/>
</dbReference>
<protein>
    <submittedName>
        <fullName evidence="6">Dipeptide/oligopeptide/nickel ABC transporter ATP-binding protein</fullName>
    </submittedName>
</protein>
<evidence type="ECO:0000256" key="3">
    <source>
        <dbReference type="ARBA" id="ARBA00022741"/>
    </source>
</evidence>
<dbReference type="GO" id="GO:0055085">
    <property type="term" value="P:transmembrane transport"/>
    <property type="evidence" value="ECO:0007669"/>
    <property type="project" value="UniProtKB-ARBA"/>
</dbReference>
<dbReference type="PROSITE" id="PS00211">
    <property type="entry name" value="ABC_TRANSPORTER_1"/>
    <property type="match status" value="1"/>
</dbReference>
<dbReference type="GO" id="GO:0015833">
    <property type="term" value="P:peptide transport"/>
    <property type="evidence" value="ECO:0007669"/>
    <property type="project" value="InterPro"/>
</dbReference>
<reference evidence="6 7" key="1">
    <citation type="submission" date="2016-12" db="EMBL/GenBank/DDBJ databases">
        <title>The draft genome sequence of Actinophytocola xinjiangensis.</title>
        <authorList>
            <person name="Wang W."/>
            <person name="Yuan L."/>
        </authorList>
    </citation>
    <scope>NUCLEOTIDE SEQUENCE [LARGE SCALE GENOMIC DNA]</scope>
    <source>
        <strain evidence="6 7">CGMCC 4.4663</strain>
    </source>
</reference>
<comment type="caution">
    <text evidence="6">The sequence shown here is derived from an EMBL/GenBank/DDBJ whole genome shotgun (WGS) entry which is preliminary data.</text>
</comment>
<dbReference type="InterPro" id="IPR013563">
    <property type="entry name" value="Oligopep_ABC_C"/>
</dbReference>
<comment type="similarity">
    <text evidence="1">Belongs to the ABC transporter superfamily.</text>
</comment>
<dbReference type="InterPro" id="IPR003593">
    <property type="entry name" value="AAA+_ATPase"/>
</dbReference>
<evidence type="ECO:0000259" key="5">
    <source>
        <dbReference type="PROSITE" id="PS50893"/>
    </source>
</evidence>
<gene>
    <name evidence="6" type="ORF">BLA60_02965</name>
</gene>
<dbReference type="InterPro" id="IPR003439">
    <property type="entry name" value="ABC_transporter-like_ATP-bd"/>
</dbReference>
<name>A0A7Z1B1M4_9PSEU</name>
<dbReference type="Pfam" id="PF08352">
    <property type="entry name" value="oligo_HPY"/>
    <property type="match status" value="1"/>
</dbReference>
<dbReference type="Pfam" id="PF00005">
    <property type="entry name" value="ABC_tran"/>
    <property type="match status" value="1"/>
</dbReference>
<dbReference type="FunFam" id="3.40.50.300:FF:000016">
    <property type="entry name" value="Oligopeptide ABC transporter ATP-binding component"/>
    <property type="match status" value="1"/>
</dbReference>
<dbReference type="EMBL" id="MSIF01000001">
    <property type="protein sequence ID" value="OLF14137.1"/>
    <property type="molecule type" value="Genomic_DNA"/>
</dbReference>
<evidence type="ECO:0000256" key="2">
    <source>
        <dbReference type="ARBA" id="ARBA00022448"/>
    </source>
</evidence>
<dbReference type="InterPro" id="IPR017871">
    <property type="entry name" value="ABC_transporter-like_CS"/>
</dbReference>
<keyword evidence="7" id="KW-1185">Reference proteome</keyword>
<dbReference type="InterPro" id="IPR027417">
    <property type="entry name" value="P-loop_NTPase"/>
</dbReference>
<dbReference type="GO" id="GO:0016887">
    <property type="term" value="F:ATP hydrolysis activity"/>
    <property type="evidence" value="ECO:0007669"/>
    <property type="project" value="InterPro"/>
</dbReference>